<evidence type="ECO:0000256" key="1">
    <source>
        <dbReference type="ARBA" id="ARBA00004651"/>
    </source>
</evidence>
<dbReference type="RefSeq" id="WP_353476170.1">
    <property type="nucleotide sequence ID" value="NZ_CP123387.1"/>
</dbReference>
<name>A0AAU8ASG3_9RHOB</name>
<dbReference type="EMBL" id="CP123387">
    <property type="protein sequence ID" value="XCC97280.1"/>
    <property type="molecule type" value="Genomic_DNA"/>
</dbReference>
<proteinExistence type="inferred from homology"/>
<dbReference type="GO" id="GO:0044874">
    <property type="term" value="P:lipoprotein localization to outer membrane"/>
    <property type="evidence" value="ECO:0007669"/>
    <property type="project" value="TreeGrafter"/>
</dbReference>
<reference evidence="9" key="1">
    <citation type="submission" date="2023-02" db="EMBL/GenBank/DDBJ databases">
        <title>Description and genomic characterization of Salipiger bruguierae sp. nov., isolated from the sediment of mangrove plant Bruguiera sexangula.</title>
        <authorList>
            <person name="Long M."/>
        </authorList>
    </citation>
    <scope>NUCLEOTIDE SEQUENCE</scope>
    <source>
        <strain evidence="9">H15</strain>
        <plasmid evidence="9">unnamed2</plasmid>
    </source>
</reference>
<dbReference type="GO" id="GO:0098797">
    <property type="term" value="C:plasma membrane protein complex"/>
    <property type="evidence" value="ECO:0007669"/>
    <property type="project" value="TreeGrafter"/>
</dbReference>
<feature type="transmembrane region" description="Helical" evidence="7">
    <location>
        <begin position="372"/>
        <end position="395"/>
    </location>
</feature>
<keyword evidence="4 7" id="KW-0812">Transmembrane</keyword>
<dbReference type="InterPro" id="IPR003838">
    <property type="entry name" value="ABC3_permease_C"/>
</dbReference>
<dbReference type="AlphaFoldDB" id="A0AAU8ASG3"/>
<dbReference type="PANTHER" id="PTHR30489:SF0">
    <property type="entry name" value="LIPOPROTEIN-RELEASING SYSTEM TRANSMEMBRANE PROTEIN LOLE"/>
    <property type="match status" value="1"/>
</dbReference>
<evidence type="ECO:0000256" key="7">
    <source>
        <dbReference type="SAM" id="Phobius"/>
    </source>
</evidence>
<keyword evidence="5 7" id="KW-1133">Transmembrane helix</keyword>
<comment type="similarity">
    <text evidence="2">Belongs to the ABC-4 integral membrane protein family. LolC/E subfamily.</text>
</comment>
<dbReference type="PANTHER" id="PTHR30489">
    <property type="entry name" value="LIPOPROTEIN-RELEASING SYSTEM TRANSMEMBRANE PROTEIN LOLE"/>
    <property type="match status" value="1"/>
</dbReference>
<evidence type="ECO:0000256" key="3">
    <source>
        <dbReference type="ARBA" id="ARBA00022475"/>
    </source>
</evidence>
<organism evidence="9">
    <name type="scientific">Alloyangia sp. H15</name>
    <dbReference type="NCBI Taxonomy" id="3029062"/>
    <lineage>
        <taxon>Bacteria</taxon>
        <taxon>Pseudomonadati</taxon>
        <taxon>Pseudomonadota</taxon>
        <taxon>Alphaproteobacteria</taxon>
        <taxon>Rhodobacterales</taxon>
        <taxon>Roseobacteraceae</taxon>
        <taxon>Alloyangia</taxon>
    </lineage>
</organism>
<comment type="subcellular location">
    <subcellularLocation>
        <location evidence="1">Cell membrane</location>
        <topology evidence="1">Multi-pass membrane protein</topology>
    </subcellularLocation>
</comment>
<feature type="domain" description="ABC3 transporter permease C-terminal" evidence="8">
    <location>
        <begin position="279"/>
        <end position="398"/>
    </location>
</feature>
<feature type="transmembrane region" description="Helical" evidence="7">
    <location>
        <begin position="275"/>
        <end position="301"/>
    </location>
</feature>
<sequence>MTPVVLLPILALRDLIHGWRSALCLMSAVAVAILPVLLLGGLGQGVVNTLIDRLRSDPRILEIRLHRDLQLDSTWFSATAEDPRVGFLLPRARYLASSVRMRGADSKAMLEPRLVPSGPGDPLLGTLPAPSGLAETVLTERLALSAGITVGDMVTLTILRQVGERRESATADVRVIGVLPRDQLQSDDILVDRALETAVERWREGFAVPELLWEGARESRAEDAAHRSFASFRLYARDIRDVPGLRDDLMRQGLDVATRAEEIETALAVEAGLGWVFSVVTVLSVLGFVLTLGLHLAAAVLEKAREFALLRLLGLRARAVALLPSLQGGVIAGTGATVACLGAWAVQPIVNDRLAGLGGLEGPMMVLTVPNLLAAVALTALAGALSGSVAGWQVARMQVAEGLRRD</sequence>
<evidence type="ECO:0000256" key="6">
    <source>
        <dbReference type="ARBA" id="ARBA00023136"/>
    </source>
</evidence>
<evidence type="ECO:0000256" key="4">
    <source>
        <dbReference type="ARBA" id="ARBA00022692"/>
    </source>
</evidence>
<dbReference type="Pfam" id="PF02687">
    <property type="entry name" value="FtsX"/>
    <property type="match status" value="1"/>
</dbReference>
<geneLocation type="plasmid" evidence="9">
    <name>unnamed2</name>
</geneLocation>
<evidence type="ECO:0000259" key="8">
    <source>
        <dbReference type="Pfam" id="PF02687"/>
    </source>
</evidence>
<protein>
    <recommendedName>
        <fullName evidence="8">ABC3 transporter permease C-terminal domain-containing protein</fullName>
    </recommendedName>
</protein>
<accession>A0AAU8ASG3</accession>
<evidence type="ECO:0000313" key="9">
    <source>
        <dbReference type="EMBL" id="XCC97280.1"/>
    </source>
</evidence>
<keyword evidence="6 7" id="KW-0472">Membrane</keyword>
<evidence type="ECO:0000256" key="5">
    <source>
        <dbReference type="ARBA" id="ARBA00022989"/>
    </source>
</evidence>
<feature type="transmembrane region" description="Helical" evidence="7">
    <location>
        <begin position="322"/>
        <end position="346"/>
    </location>
</feature>
<evidence type="ECO:0000256" key="2">
    <source>
        <dbReference type="ARBA" id="ARBA00005236"/>
    </source>
</evidence>
<feature type="transmembrane region" description="Helical" evidence="7">
    <location>
        <begin position="21"/>
        <end position="43"/>
    </location>
</feature>
<dbReference type="InterPro" id="IPR051447">
    <property type="entry name" value="Lipoprotein-release_system"/>
</dbReference>
<keyword evidence="3" id="KW-1003">Cell membrane</keyword>
<gene>
    <name evidence="9" type="ORF">PVT71_24765</name>
</gene>
<keyword evidence="9" id="KW-0614">Plasmid</keyword>